<keyword evidence="3" id="KW-1185">Reference proteome</keyword>
<dbReference type="AlphaFoldDB" id="A0A9W8QAZ0"/>
<feature type="transmembrane region" description="Helical" evidence="1">
    <location>
        <begin position="142"/>
        <end position="165"/>
    </location>
</feature>
<feature type="transmembrane region" description="Helical" evidence="1">
    <location>
        <begin position="24"/>
        <end position="46"/>
    </location>
</feature>
<evidence type="ECO:0000313" key="2">
    <source>
        <dbReference type="EMBL" id="KAJ4151239.1"/>
    </source>
</evidence>
<dbReference type="Proteomes" id="UP001144673">
    <property type="component" value="Chromosome 4"/>
</dbReference>
<comment type="caution">
    <text evidence="2">The sequence shown here is derived from an EMBL/GenBank/DDBJ whole genome shotgun (WGS) entry which is preliminary data.</text>
</comment>
<keyword evidence="1" id="KW-1133">Transmembrane helix</keyword>
<accession>A0A9W8QAZ0</accession>
<proteinExistence type="predicted"/>
<dbReference type="GeneID" id="80899111"/>
<feature type="transmembrane region" description="Helical" evidence="1">
    <location>
        <begin position="58"/>
        <end position="78"/>
    </location>
</feature>
<dbReference type="EMBL" id="JAJHUN010000009">
    <property type="protein sequence ID" value="KAJ4151239.1"/>
    <property type="molecule type" value="Genomic_DNA"/>
</dbReference>
<protein>
    <submittedName>
        <fullName evidence="2">Uncharacterized protein</fullName>
    </submittedName>
</protein>
<keyword evidence="1" id="KW-0472">Membrane</keyword>
<sequence length="171" mass="19445">MQSHKLDDLIEPLHHLPHTNNTRIMLSCQILFPATCLLPVLAYPFLPSVGRSRLRCEALLVWNAVVLAAFLTVNRVIFRWQVELWPLIVMHMYGLAGFRALRVPSSRELKAEDLVCTAEHVVTWMFWGYLDLVMDTIEARESGWMALASLQFLGGFVVGLLVALASGEWQR</sequence>
<dbReference type="KEGG" id="amus:LMH87_011952"/>
<gene>
    <name evidence="2" type="ORF">LMH87_011952</name>
</gene>
<evidence type="ECO:0000313" key="3">
    <source>
        <dbReference type="Proteomes" id="UP001144673"/>
    </source>
</evidence>
<keyword evidence="1" id="KW-0812">Transmembrane</keyword>
<name>A0A9W8QAZ0_AKAMU</name>
<organism evidence="2 3">
    <name type="scientific">Akanthomyces muscarius</name>
    <name type="common">Entomopathogenic fungus</name>
    <name type="synonym">Lecanicillium muscarium</name>
    <dbReference type="NCBI Taxonomy" id="2231603"/>
    <lineage>
        <taxon>Eukaryota</taxon>
        <taxon>Fungi</taxon>
        <taxon>Dikarya</taxon>
        <taxon>Ascomycota</taxon>
        <taxon>Pezizomycotina</taxon>
        <taxon>Sordariomycetes</taxon>
        <taxon>Hypocreomycetidae</taxon>
        <taxon>Hypocreales</taxon>
        <taxon>Cordycipitaceae</taxon>
        <taxon>Akanthomyces</taxon>
    </lineage>
</organism>
<evidence type="ECO:0000256" key="1">
    <source>
        <dbReference type="SAM" id="Phobius"/>
    </source>
</evidence>
<dbReference type="RefSeq" id="XP_056052953.1">
    <property type="nucleotide sequence ID" value="XM_056201175.1"/>
</dbReference>
<reference evidence="2" key="1">
    <citation type="journal article" date="2023" name="Access Microbiol">
        <title>De-novo genome assembly for Akanthomyces muscarius, a biocontrol agent of insect agricultural pests.</title>
        <authorList>
            <person name="Erdos Z."/>
            <person name="Studholme D.J."/>
            <person name="Raymond B."/>
            <person name="Sharma M."/>
        </authorList>
    </citation>
    <scope>NUCLEOTIDE SEQUENCE</scope>
    <source>
        <strain evidence="2">Ve6</strain>
    </source>
</reference>